<dbReference type="KEGG" id="sari:H5J25_03990"/>
<name>A0A974S4W8_9SPHN</name>
<sequence>MQTNVCSRRSILSIVDALEPMSLDLGVRGWEMERLIGVHDGLWPMSPSVRALWWPTKAQSRRVEALGGVFAAALGLIGADAALWLRNRNVGLGCSPIRFMLSNPDGVAILRRILAAEQGAC</sequence>
<evidence type="ECO:0000256" key="1">
    <source>
        <dbReference type="SAM" id="Phobius"/>
    </source>
</evidence>
<proteinExistence type="predicted"/>
<keyword evidence="3" id="KW-1185">Reference proteome</keyword>
<evidence type="ECO:0000313" key="2">
    <source>
        <dbReference type="EMBL" id="QQV77919.1"/>
    </source>
</evidence>
<dbReference type="RefSeq" id="WP_202094838.1">
    <property type="nucleotide sequence ID" value="NZ_CP061035.1"/>
</dbReference>
<dbReference type="EMBL" id="CP061035">
    <property type="protein sequence ID" value="QQV77919.1"/>
    <property type="molecule type" value="Genomic_DNA"/>
</dbReference>
<keyword evidence="1" id="KW-1133">Transmembrane helix</keyword>
<dbReference type="AlphaFoldDB" id="A0A974S4W8"/>
<dbReference type="Proteomes" id="UP000595894">
    <property type="component" value="Chromosome"/>
</dbReference>
<keyword evidence="1" id="KW-0812">Transmembrane</keyword>
<reference evidence="3" key="1">
    <citation type="submission" date="2020-09" db="EMBL/GenBank/DDBJ databases">
        <title>Sphingomonas sp., a new species isolated from pork steak.</title>
        <authorList>
            <person name="Heidler von Heilborn D."/>
        </authorList>
    </citation>
    <scope>NUCLEOTIDE SEQUENCE [LARGE SCALE GENOMIC DNA]</scope>
</reference>
<gene>
    <name evidence="2" type="ORF">H5J25_03990</name>
</gene>
<keyword evidence="1" id="KW-0472">Membrane</keyword>
<feature type="transmembrane region" description="Helical" evidence="1">
    <location>
        <begin position="65"/>
        <end position="85"/>
    </location>
</feature>
<protein>
    <submittedName>
        <fullName evidence="2">Uncharacterized protein</fullName>
    </submittedName>
</protein>
<accession>A0A974S4W8</accession>
<organism evidence="2 3">
    <name type="scientific">Sphingomonas aliaeris</name>
    <dbReference type="NCBI Taxonomy" id="2759526"/>
    <lineage>
        <taxon>Bacteria</taxon>
        <taxon>Pseudomonadati</taxon>
        <taxon>Pseudomonadota</taxon>
        <taxon>Alphaproteobacteria</taxon>
        <taxon>Sphingomonadales</taxon>
        <taxon>Sphingomonadaceae</taxon>
        <taxon>Sphingomonas</taxon>
    </lineage>
</organism>
<evidence type="ECO:0000313" key="3">
    <source>
        <dbReference type="Proteomes" id="UP000595894"/>
    </source>
</evidence>